<evidence type="ECO:0000256" key="2">
    <source>
        <dbReference type="ARBA" id="ARBA00022670"/>
    </source>
</evidence>
<evidence type="ECO:0000313" key="8">
    <source>
        <dbReference type="EMBL" id="AID60362.1"/>
    </source>
</evidence>
<dbReference type="InterPro" id="IPR018114">
    <property type="entry name" value="TRYPSIN_HIS"/>
</dbReference>
<feature type="chain" id="PRO_5001651791" evidence="6">
    <location>
        <begin position="20"/>
        <end position="298"/>
    </location>
</feature>
<dbReference type="SMART" id="SM00020">
    <property type="entry name" value="Tryp_SPc"/>
    <property type="match status" value="1"/>
</dbReference>
<dbReference type="InterPro" id="IPR050430">
    <property type="entry name" value="Peptidase_S1"/>
</dbReference>
<evidence type="ECO:0000256" key="4">
    <source>
        <dbReference type="ARBA" id="ARBA00022825"/>
    </source>
</evidence>
<reference evidence="8" key="2">
    <citation type="submission" date="2014-02" db="EMBL/GenBank/DDBJ databases">
        <authorList>
            <person name="Bao Y.-Y."/>
            <person name="Zhang C.-X."/>
        </authorList>
    </citation>
    <scope>NUCLEOTIDE SEQUENCE</scope>
</reference>
<keyword evidence="4" id="KW-0720">Serine protease</keyword>
<dbReference type="PRINTS" id="PR00722">
    <property type="entry name" value="CHYMOTRYPSIN"/>
</dbReference>
<dbReference type="Gene3D" id="2.40.10.10">
    <property type="entry name" value="Trypsin-like serine proteases"/>
    <property type="match status" value="1"/>
</dbReference>
<feature type="signal peptide" evidence="6">
    <location>
        <begin position="1"/>
        <end position="19"/>
    </location>
</feature>
<sequence length="298" mass="33180">MKFLIFTNLISSLFLLVNCERRIFGGSITTHGEFPYQVIVLLKNQQVCTGTIIDENWVITAAHCVMDGRRMASPSDVSVKAGFVRRALGPGHLMRAIDLAVHSDYRTLTGKQGLALIKVEEPFQFNEKIKKISLSDEPWPHSEGRMCTIAGYGSTENNTINELRFLQVKAFHGKNMCPCITHNVQLEKLICLAPRRGQGACFGDSGGGLICEGKVEGIINVIMDKRTCKYFAVDRYTDCSSKHVYSTCMYVCPVLNWIRKYVPSVPPTPESCNKCNRGASSVIVLLICLYIVVNGYLL</sequence>
<dbReference type="InterPro" id="IPR009003">
    <property type="entry name" value="Peptidase_S1_PA"/>
</dbReference>
<keyword evidence="6" id="KW-0732">Signal</keyword>
<accession>A0A068F6A4</accession>
<dbReference type="PANTHER" id="PTHR24276">
    <property type="entry name" value="POLYSERASE-RELATED"/>
    <property type="match status" value="1"/>
</dbReference>
<protein>
    <submittedName>
        <fullName evidence="8">Trypsin-28</fullName>
    </submittedName>
</protein>
<keyword evidence="2" id="KW-0645">Protease</keyword>
<dbReference type="InterPro" id="IPR001254">
    <property type="entry name" value="Trypsin_dom"/>
</dbReference>
<evidence type="ECO:0000256" key="6">
    <source>
        <dbReference type="SAM" id="SignalP"/>
    </source>
</evidence>
<evidence type="ECO:0000256" key="1">
    <source>
        <dbReference type="ARBA" id="ARBA00007664"/>
    </source>
</evidence>
<dbReference type="SUPFAM" id="SSF50494">
    <property type="entry name" value="Trypsin-like serine proteases"/>
    <property type="match status" value="1"/>
</dbReference>
<dbReference type="InterPro" id="IPR043504">
    <property type="entry name" value="Peptidase_S1_PA_chymotrypsin"/>
</dbReference>
<dbReference type="Pfam" id="PF00089">
    <property type="entry name" value="Trypsin"/>
    <property type="match status" value="1"/>
</dbReference>
<dbReference type="FunFam" id="2.40.10.10:FF:000068">
    <property type="entry name" value="transmembrane protease serine 2"/>
    <property type="match status" value="1"/>
</dbReference>
<dbReference type="EMBL" id="KJ512139">
    <property type="protein sequence ID" value="AID60362.1"/>
    <property type="molecule type" value="mRNA"/>
</dbReference>
<dbReference type="InterPro" id="IPR001314">
    <property type="entry name" value="Peptidase_S1A"/>
</dbReference>
<dbReference type="CDD" id="cd00190">
    <property type="entry name" value="Tryp_SPc"/>
    <property type="match status" value="1"/>
</dbReference>
<evidence type="ECO:0000259" key="7">
    <source>
        <dbReference type="PROSITE" id="PS50240"/>
    </source>
</evidence>
<comment type="similarity">
    <text evidence="1">Belongs to the peptidase S1 family.</text>
</comment>
<evidence type="ECO:0000256" key="5">
    <source>
        <dbReference type="ARBA" id="ARBA00023157"/>
    </source>
</evidence>
<feature type="domain" description="Peptidase S1" evidence="7">
    <location>
        <begin position="23"/>
        <end position="263"/>
    </location>
</feature>
<keyword evidence="5" id="KW-1015">Disulfide bond</keyword>
<organism evidence="8">
    <name type="scientific">Nilaparvata lugens</name>
    <name type="common">Brown planthopper</name>
    <dbReference type="NCBI Taxonomy" id="108931"/>
    <lineage>
        <taxon>Eukaryota</taxon>
        <taxon>Metazoa</taxon>
        <taxon>Ecdysozoa</taxon>
        <taxon>Arthropoda</taxon>
        <taxon>Hexapoda</taxon>
        <taxon>Insecta</taxon>
        <taxon>Pterygota</taxon>
        <taxon>Neoptera</taxon>
        <taxon>Paraneoptera</taxon>
        <taxon>Hemiptera</taxon>
        <taxon>Auchenorrhyncha</taxon>
        <taxon>Fulgoroidea</taxon>
        <taxon>Delphacidae</taxon>
        <taxon>Delphacinae</taxon>
        <taxon>Nilaparvata</taxon>
    </lineage>
</organism>
<dbReference type="GO" id="GO:0004252">
    <property type="term" value="F:serine-type endopeptidase activity"/>
    <property type="evidence" value="ECO:0007669"/>
    <property type="project" value="InterPro"/>
</dbReference>
<evidence type="ECO:0000256" key="3">
    <source>
        <dbReference type="ARBA" id="ARBA00022801"/>
    </source>
</evidence>
<dbReference type="PROSITE" id="PS00134">
    <property type="entry name" value="TRYPSIN_HIS"/>
    <property type="match status" value="1"/>
</dbReference>
<dbReference type="AlphaFoldDB" id="A0A068F6A4"/>
<name>A0A068F6A4_NILLU</name>
<reference evidence="8" key="1">
    <citation type="journal article" date="2014" name="BMC Genomics">
        <title>Genomic insights into the serine protease gene family and expression profile analysis in the planthopper, Nilaparvata lugens.</title>
        <authorList>
            <person name="Bao Y.Y."/>
            <person name="Qin X."/>
            <person name="Yu B."/>
            <person name="Chen L.B."/>
            <person name="Wang Z.C."/>
            <person name="Zhang C.X."/>
        </authorList>
    </citation>
    <scope>NUCLEOTIDE SEQUENCE</scope>
</reference>
<dbReference type="PROSITE" id="PS50240">
    <property type="entry name" value="TRYPSIN_DOM"/>
    <property type="match status" value="1"/>
</dbReference>
<dbReference type="PANTHER" id="PTHR24276:SF98">
    <property type="entry name" value="FI18310P1-RELATED"/>
    <property type="match status" value="1"/>
</dbReference>
<keyword evidence="3" id="KW-0378">Hydrolase</keyword>
<dbReference type="GO" id="GO:0006508">
    <property type="term" value="P:proteolysis"/>
    <property type="evidence" value="ECO:0007669"/>
    <property type="project" value="UniProtKB-KW"/>
</dbReference>
<proteinExistence type="evidence at transcript level"/>